<dbReference type="Proteomes" id="UP000277864">
    <property type="component" value="Unassembled WGS sequence"/>
</dbReference>
<evidence type="ECO:0000313" key="3">
    <source>
        <dbReference type="Proteomes" id="UP000277864"/>
    </source>
</evidence>
<dbReference type="InterPro" id="IPR052342">
    <property type="entry name" value="MCH/BMMD"/>
</dbReference>
<dbReference type="InterPro" id="IPR029069">
    <property type="entry name" value="HotDog_dom_sf"/>
</dbReference>
<reference evidence="2 3" key="1">
    <citation type="submission" date="2018-03" db="EMBL/GenBank/DDBJ databases">
        <authorList>
            <person name="Gulvik C.A."/>
        </authorList>
    </citation>
    <scope>NUCLEOTIDE SEQUENCE [LARGE SCALE GENOMIC DNA]</scope>
    <source>
        <strain evidence="2 3">JCM 31581</strain>
    </source>
</reference>
<dbReference type="InterPro" id="IPR002539">
    <property type="entry name" value="MaoC-like_dom"/>
</dbReference>
<evidence type="ECO:0000313" key="2">
    <source>
        <dbReference type="EMBL" id="RST90245.1"/>
    </source>
</evidence>
<dbReference type="EMBL" id="PXZH01000001">
    <property type="protein sequence ID" value="RST90245.1"/>
    <property type="molecule type" value="Genomic_DNA"/>
</dbReference>
<dbReference type="Gene3D" id="3.10.129.10">
    <property type="entry name" value="Hotdog Thioesterase"/>
    <property type="match status" value="1"/>
</dbReference>
<evidence type="ECO:0000259" key="1">
    <source>
        <dbReference type="Pfam" id="PF01575"/>
    </source>
</evidence>
<dbReference type="PANTHER" id="PTHR43664">
    <property type="entry name" value="MONOAMINE OXIDASE-RELATED"/>
    <property type="match status" value="1"/>
</dbReference>
<dbReference type="Pfam" id="PF01575">
    <property type="entry name" value="MaoC_dehydratas"/>
    <property type="match status" value="1"/>
</dbReference>
<organism evidence="2 3">
    <name type="scientific">Vagococcus humatus</name>
    <dbReference type="NCBI Taxonomy" id="1889241"/>
    <lineage>
        <taxon>Bacteria</taxon>
        <taxon>Bacillati</taxon>
        <taxon>Bacillota</taxon>
        <taxon>Bacilli</taxon>
        <taxon>Lactobacillales</taxon>
        <taxon>Enterococcaceae</taxon>
        <taxon>Vagococcus</taxon>
    </lineage>
</organism>
<keyword evidence="3" id="KW-1185">Reference proteome</keyword>
<protein>
    <submittedName>
        <fullName evidence="2">Enoyl-CoA hydratase</fullName>
    </submittedName>
</protein>
<comment type="caution">
    <text evidence="2">The sequence shown here is derived from an EMBL/GenBank/DDBJ whole genome shotgun (WGS) entry which is preliminary data.</text>
</comment>
<dbReference type="OrthoDB" id="2691304at2"/>
<gene>
    <name evidence="2" type="ORF">C7P63_04000</name>
</gene>
<dbReference type="PANTHER" id="PTHR43664:SF1">
    <property type="entry name" value="BETA-METHYLMALYL-COA DEHYDRATASE"/>
    <property type="match status" value="1"/>
</dbReference>
<sequence>MNDHYKLGKTIEDIQEGDSLSLTEAIDDSQLMLYLGMTKDTNPLNLLPDYAKQTHFKKPVIPSGILMNIMLAAVSKHLPGAGSHVVNISSNFIEPVYHDETITFHFEVIKIDKMKGVVTISVEATKKQDEDNNRIIDAVIMVRPPQLVVEEEEGGILNESSE</sequence>
<dbReference type="AlphaFoldDB" id="A0A429Z9B8"/>
<feature type="domain" description="MaoC-like" evidence="1">
    <location>
        <begin position="24"/>
        <end position="128"/>
    </location>
</feature>
<name>A0A429Z9B8_9ENTE</name>
<proteinExistence type="predicted"/>
<dbReference type="SUPFAM" id="SSF54637">
    <property type="entry name" value="Thioesterase/thiol ester dehydrase-isomerase"/>
    <property type="match status" value="1"/>
</dbReference>
<accession>A0A429Z9B8</accession>